<gene>
    <name evidence="10" type="ORF">ABID12_000486</name>
</gene>
<keyword evidence="3" id="KW-1003">Cell membrane</keyword>
<keyword evidence="5 8" id="KW-1133">Transmembrane helix</keyword>
<evidence type="ECO:0000256" key="6">
    <source>
        <dbReference type="ARBA" id="ARBA00023136"/>
    </source>
</evidence>
<feature type="transmembrane region" description="Helical" evidence="8">
    <location>
        <begin position="130"/>
        <end position="150"/>
    </location>
</feature>
<dbReference type="CDD" id="cd01949">
    <property type="entry name" value="GGDEF"/>
    <property type="match status" value="1"/>
</dbReference>
<organism evidence="10 11">
    <name type="scientific">Martelella mangrovi</name>
    <dbReference type="NCBI Taxonomy" id="1397477"/>
    <lineage>
        <taxon>Bacteria</taxon>
        <taxon>Pseudomonadati</taxon>
        <taxon>Pseudomonadota</taxon>
        <taxon>Alphaproteobacteria</taxon>
        <taxon>Hyphomicrobiales</taxon>
        <taxon>Aurantimonadaceae</taxon>
        <taxon>Martelella</taxon>
    </lineage>
</organism>
<dbReference type="InterPro" id="IPR011620">
    <property type="entry name" value="Sig_transdc_His_kinase_LytS_TM"/>
</dbReference>
<keyword evidence="10" id="KW-0808">Transferase</keyword>
<keyword evidence="11" id="KW-1185">Reference proteome</keyword>
<dbReference type="PANTHER" id="PTHR45138">
    <property type="entry name" value="REGULATORY COMPONENTS OF SENSORY TRANSDUCTION SYSTEM"/>
    <property type="match status" value="1"/>
</dbReference>
<evidence type="ECO:0000256" key="3">
    <source>
        <dbReference type="ARBA" id="ARBA00022475"/>
    </source>
</evidence>
<evidence type="ECO:0000256" key="1">
    <source>
        <dbReference type="ARBA" id="ARBA00004651"/>
    </source>
</evidence>
<dbReference type="NCBIfam" id="TIGR00254">
    <property type="entry name" value="GGDEF"/>
    <property type="match status" value="1"/>
</dbReference>
<dbReference type="SMART" id="SM00267">
    <property type="entry name" value="GGDEF"/>
    <property type="match status" value="1"/>
</dbReference>
<dbReference type="EC" id="2.7.7.65" evidence="2"/>
<feature type="transmembrane region" description="Helical" evidence="8">
    <location>
        <begin position="7"/>
        <end position="27"/>
    </location>
</feature>
<evidence type="ECO:0000256" key="5">
    <source>
        <dbReference type="ARBA" id="ARBA00022989"/>
    </source>
</evidence>
<evidence type="ECO:0000313" key="10">
    <source>
        <dbReference type="EMBL" id="MET3598559.1"/>
    </source>
</evidence>
<feature type="transmembrane region" description="Helical" evidence="8">
    <location>
        <begin position="39"/>
        <end position="59"/>
    </location>
</feature>
<feature type="transmembrane region" description="Helical" evidence="8">
    <location>
        <begin position="71"/>
        <end position="97"/>
    </location>
</feature>
<evidence type="ECO:0000256" key="4">
    <source>
        <dbReference type="ARBA" id="ARBA00022692"/>
    </source>
</evidence>
<dbReference type="RefSeq" id="WP_354432963.1">
    <property type="nucleotide sequence ID" value="NZ_JBEPLY010000002.1"/>
</dbReference>
<dbReference type="InterPro" id="IPR050469">
    <property type="entry name" value="Diguanylate_Cyclase"/>
</dbReference>
<feature type="transmembrane region" description="Helical" evidence="8">
    <location>
        <begin position="156"/>
        <end position="181"/>
    </location>
</feature>
<reference evidence="10 11" key="1">
    <citation type="submission" date="2024-06" db="EMBL/GenBank/DDBJ databases">
        <title>Genomic Encyclopedia of Type Strains, Phase IV (KMG-IV): sequencing the most valuable type-strain genomes for metagenomic binning, comparative biology and taxonomic classification.</title>
        <authorList>
            <person name="Goeker M."/>
        </authorList>
    </citation>
    <scope>NUCLEOTIDE SEQUENCE [LARGE SCALE GENOMIC DNA]</scope>
    <source>
        <strain evidence="10 11">DSM 28102</strain>
    </source>
</reference>
<keyword evidence="4 8" id="KW-0812">Transmembrane</keyword>
<dbReference type="Pfam" id="PF00990">
    <property type="entry name" value="GGDEF"/>
    <property type="match status" value="1"/>
</dbReference>
<keyword evidence="10" id="KW-0548">Nucleotidyltransferase</keyword>
<evidence type="ECO:0000256" key="7">
    <source>
        <dbReference type="ARBA" id="ARBA00034247"/>
    </source>
</evidence>
<feature type="transmembrane region" description="Helical" evidence="8">
    <location>
        <begin position="103"/>
        <end position="123"/>
    </location>
</feature>
<dbReference type="GO" id="GO:0052621">
    <property type="term" value="F:diguanylate cyclase activity"/>
    <property type="evidence" value="ECO:0007669"/>
    <property type="project" value="UniProtKB-EC"/>
</dbReference>
<evidence type="ECO:0000256" key="8">
    <source>
        <dbReference type="SAM" id="Phobius"/>
    </source>
</evidence>
<proteinExistence type="predicted"/>
<dbReference type="SUPFAM" id="SSF55073">
    <property type="entry name" value="Nucleotide cyclase"/>
    <property type="match status" value="1"/>
</dbReference>
<evidence type="ECO:0000256" key="2">
    <source>
        <dbReference type="ARBA" id="ARBA00012528"/>
    </source>
</evidence>
<dbReference type="InterPro" id="IPR029787">
    <property type="entry name" value="Nucleotide_cyclase"/>
</dbReference>
<comment type="caution">
    <text evidence="10">The sequence shown here is derived from an EMBL/GenBank/DDBJ whole genome shotgun (WGS) entry which is preliminary data.</text>
</comment>
<dbReference type="Proteomes" id="UP001549164">
    <property type="component" value="Unassembled WGS sequence"/>
</dbReference>
<dbReference type="Gene3D" id="3.30.70.270">
    <property type="match status" value="1"/>
</dbReference>
<dbReference type="PANTHER" id="PTHR45138:SF9">
    <property type="entry name" value="DIGUANYLATE CYCLASE DGCM-RELATED"/>
    <property type="match status" value="1"/>
</dbReference>
<dbReference type="EMBL" id="JBEPLY010000002">
    <property type="protein sequence ID" value="MET3598559.1"/>
    <property type="molecule type" value="Genomic_DNA"/>
</dbReference>
<name>A0ABV2I715_9HYPH</name>
<dbReference type="PROSITE" id="PS50887">
    <property type="entry name" value="GGDEF"/>
    <property type="match status" value="1"/>
</dbReference>
<evidence type="ECO:0000313" key="11">
    <source>
        <dbReference type="Proteomes" id="UP001549164"/>
    </source>
</evidence>
<evidence type="ECO:0000259" key="9">
    <source>
        <dbReference type="PROSITE" id="PS50887"/>
    </source>
</evidence>
<dbReference type="InterPro" id="IPR043128">
    <property type="entry name" value="Rev_trsase/Diguanyl_cyclase"/>
</dbReference>
<comment type="subcellular location">
    <subcellularLocation>
        <location evidence="1">Cell membrane</location>
        <topology evidence="1">Multi-pass membrane protein</topology>
    </subcellularLocation>
</comment>
<feature type="domain" description="GGDEF" evidence="9">
    <location>
        <begin position="228"/>
        <end position="361"/>
    </location>
</feature>
<keyword evidence="6 8" id="KW-0472">Membrane</keyword>
<sequence length="373" mass="40160">MLQFDFVGQMIASLGLGALVVMAYGLILRHFRGKWYEGYASAAVLACGALASMTTPIVLPAGYVFDARAVFIALAGPFAGVGGAVLTAACAATFRILVGGDGMLAGVVGIVIAALAGIVFIRFMPQKRTAGGFLVLGCLAALMAFSVFLIDFDTAMLLIAGVSVPLTIVNILGVVVLGLALERTRRSAEYLRDVEFNAERDPLTGLFNRRALKQFEGRIGQMLAPGRRAGCVVLFDIDRFKLVNDRYGHPRGDEVLQRVAATVTSRMRRSDLVVRYGGEEIAVVLLSTSLDDAWRIAEHIRSRVEKLVFTHDRETFSVTLSAGIAGFTVGDVPLETAFDHADRALYQAKNAGRNRTEILSLPLLHETPVRANA</sequence>
<dbReference type="Pfam" id="PF07694">
    <property type="entry name" value="5TM-5TMR_LYT"/>
    <property type="match status" value="1"/>
</dbReference>
<comment type="catalytic activity">
    <reaction evidence="7">
        <text>2 GTP = 3',3'-c-di-GMP + 2 diphosphate</text>
        <dbReference type="Rhea" id="RHEA:24898"/>
        <dbReference type="ChEBI" id="CHEBI:33019"/>
        <dbReference type="ChEBI" id="CHEBI:37565"/>
        <dbReference type="ChEBI" id="CHEBI:58805"/>
        <dbReference type="EC" id="2.7.7.65"/>
    </reaction>
</comment>
<protein>
    <recommendedName>
        <fullName evidence="2">diguanylate cyclase</fullName>
        <ecNumber evidence="2">2.7.7.65</ecNumber>
    </recommendedName>
</protein>
<dbReference type="InterPro" id="IPR000160">
    <property type="entry name" value="GGDEF_dom"/>
</dbReference>
<accession>A0ABV2I715</accession>